<sequence>MSDRQHSHREDELIVSPNINLTELVEEFKKEYGLHRTIAFSGGSDDRPEGIEDRVLEASLAEALQKKERYIIAQAIERLQGYRIAILCGGTKWGVPNTAAQEAKRVGLTTIGVYPFTGKKHALGPDFLDLRICVEPEFGVSRWGDESSIYAKLLDGVVVYGGSAGTLVEVAHILKMNEAMIDKNETPKLIVPISGTGGVAEGLPFIWGKPRVRSVSIPLEKITSGSRAAELLIDRLNLDDFVDI</sequence>
<proteinExistence type="predicted"/>
<dbReference type="InterPro" id="IPR041164">
    <property type="entry name" value="LDcluster4"/>
</dbReference>
<accession>A0A1F6EDN7</accession>
<organism evidence="1 2">
    <name type="scientific">Candidatus Kaiserbacteria bacterium RIFCSPLOWO2_01_FULL_51_21</name>
    <dbReference type="NCBI Taxonomy" id="1798508"/>
    <lineage>
        <taxon>Bacteria</taxon>
        <taxon>Candidatus Kaiseribacteriota</taxon>
    </lineage>
</organism>
<comment type="caution">
    <text evidence="1">The sequence shown here is derived from an EMBL/GenBank/DDBJ whole genome shotgun (WGS) entry which is preliminary data.</text>
</comment>
<reference evidence="1 2" key="1">
    <citation type="journal article" date="2016" name="Nat. Commun.">
        <title>Thousands of microbial genomes shed light on interconnected biogeochemical processes in an aquifer system.</title>
        <authorList>
            <person name="Anantharaman K."/>
            <person name="Brown C.T."/>
            <person name="Hug L.A."/>
            <person name="Sharon I."/>
            <person name="Castelle C.J."/>
            <person name="Probst A.J."/>
            <person name="Thomas B.C."/>
            <person name="Singh A."/>
            <person name="Wilkins M.J."/>
            <person name="Karaoz U."/>
            <person name="Brodie E.L."/>
            <person name="Williams K.H."/>
            <person name="Hubbard S.S."/>
            <person name="Banfield J.F."/>
        </authorList>
    </citation>
    <scope>NUCLEOTIDE SEQUENCE [LARGE SCALE GENOMIC DNA]</scope>
</reference>
<dbReference type="AlphaFoldDB" id="A0A1F6EDN7"/>
<protein>
    <submittedName>
        <fullName evidence="1">Uncharacterized protein</fullName>
    </submittedName>
</protein>
<name>A0A1F6EDN7_9BACT</name>
<dbReference type="EMBL" id="MFLV01000009">
    <property type="protein sequence ID" value="OGG71783.1"/>
    <property type="molecule type" value="Genomic_DNA"/>
</dbReference>
<dbReference type="SUPFAM" id="SSF102405">
    <property type="entry name" value="MCP/YpsA-like"/>
    <property type="match status" value="1"/>
</dbReference>
<evidence type="ECO:0000313" key="1">
    <source>
        <dbReference type="EMBL" id="OGG71783.1"/>
    </source>
</evidence>
<gene>
    <name evidence="1" type="ORF">A3A35_02585</name>
</gene>
<dbReference type="Pfam" id="PF18306">
    <property type="entry name" value="LDcluster4"/>
    <property type="match status" value="1"/>
</dbReference>
<dbReference type="Gene3D" id="3.40.50.450">
    <property type="match status" value="1"/>
</dbReference>
<dbReference type="Proteomes" id="UP000179115">
    <property type="component" value="Unassembled WGS sequence"/>
</dbReference>
<dbReference type="STRING" id="1798508.A3A35_02585"/>
<evidence type="ECO:0000313" key="2">
    <source>
        <dbReference type="Proteomes" id="UP000179115"/>
    </source>
</evidence>